<dbReference type="EMBL" id="NOZQ01000027">
    <property type="protein sequence ID" value="OYD17232.1"/>
    <property type="molecule type" value="Genomic_DNA"/>
</dbReference>
<dbReference type="InterPro" id="IPR036676">
    <property type="entry name" value="PurM-like_C_sf"/>
</dbReference>
<evidence type="ECO:0000313" key="1">
    <source>
        <dbReference type="EMBL" id="OYD17232.1"/>
    </source>
</evidence>
<protein>
    <submittedName>
        <fullName evidence="1">Uncharacterized protein</fullName>
    </submittedName>
</protein>
<sequence>NLDGVPVSDVKNPASILFSESNSRFIVEVDGERKDKFEEIMSGSTFGEIGEVVPSGNLVIENLFSLSIARLETAWRSRRL</sequence>
<dbReference type="Gene3D" id="3.90.650.10">
    <property type="entry name" value="PurM-like C-terminal domain"/>
    <property type="match status" value="1"/>
</dbReference>
<feature type="non-terminal residue" evidence="1">
    <location>
        <position position="1"/>
    </location>
</feature>
<evidence type="ECO:0000313" key="2">
    <source>
        <dbReference type="Proteomes" id="UP000215215"/>
    </source>
</evidence>
<gene>
    <name evidence="1" type="ORF">CH333_01445</name>
</gene>
<dbReference type="AlphaFoldDB" id="A0A235BYD5"/>
<reference evidence="1 2" key="1">
    <citation type="submission" date="2017-07" db="EMBL/GenBank/DDBJ databases">
        <title>Recovery of genomes from metagenomes via a dereplication, aggregation, and scoring strategy.</title>
        <authorList>
            <person name="Sieber C.M."/>
            <person name="Probst A.J."/>
            <person name="Sharrar A."/>
            <person name="Thomas B.C."/>
            <person name="Hess M."/>
            <person name="Tringe S.G."/>
            <person name="Banfield J.F."/>
        </authorList>
    </citation>
    <scope>NUCLEOTIDE SEQUENCE [LARGE SCALE GENOMIC DNA]</scope>
    <source>
        <strain evidence="1">JGI_Cruoil_03_44_89</strain>
    </source>
</reference>
<dbReference type="SUPFAM" id="SSF56042">
    <property type="entry name" value="PurM C-terminal domain-like"/>
    <property type="match status" value="1"/>
</dbReference>
<proteinExistence type="predicted"/>
<name>A0A235BYD5_UNCW3</name>
<dbReference type="Proteomes" id="UP000215215">
    <property type="component" value="Unassembled WGS sequence"/>
</dbReference>
<comment type="caution">
    <text evidence="1">The sequence shown here is derived from an EMBL/GenBank/DDBJ whole genome shotgun (WGS) entry which is preliminary data.</text>
</comment>
<accession>A0A235BYD5</accession>
<organism evidence="1 2">
    <name type="scientific">candidate division WOR-3 bacterium JGI_Cruoil_03_44_89</name>
    <dbReference type="NCBI Taxonomy" id="1973748"/>
    <lineage>
        <taxon>Bacteria</taxon>
        <taxon>Bacteria division WOR-3</taxon>
    </lineage>
</organism>